<dbReference type="EMBL" id="CP009048">
    <property type="protein sequence ID" value="AIL61339.1"/>
    <property type="molecule type" value="Genomic_DNA"/>
</dbReference>
<protein>
    <submittedName>
        <fullName evidence="7">Membrane protein NirP</fullName>
    </submittedName>
</protein>
<keyword evidence="2" id="KW-1003">Cell membrane</keyword>
<evidence type="ECO:0000256" key="5">
    <source>
        <dbReference type="ARBA" id="ARBA00023136"/>
    </source>
</evidence>
<dbReference type="KEGG" id="palk:PSAKL28_21180"/>
<dbReference type="GO" id="GO:0005886">
    <property type="term" value="C:plasma membrane"/>
    <property type="evidence" value="ECO:0007669"/>
    <property type="project" value="UniProtKB-SubCell"/>
</dbReference>
<accession>A0A077FBW3</accession>
<evidence type="ECO:0000256" key="2">
    <source>
        <dbReference type="ARBA" id="ARBA00022475"/>
    </source>
</evidence>
<dbReference type="HOGENOM" id="CLU_175439_2_2_6"/>
<dbReference type="RefSeq" id="WP_038609975.1">
    <property type="nucleotide sequence ID" value="NZ_CP009048.1"/>
</dbReference>
<feature type="transmembrane region" description="Helical" evidence="6">
    <location>
        <begin position="59"/>
        <end position="80"/>
    </location>
</feature>
<sequence length="82" mass="8752">MLVSRFLLGCWLALAVLSLATVGLAQGAVSSGALLVLAVLKAWLISDGFMELRHGPWRWRVLLLAWAGVLALVVGISLNLRG</sequence>
<dbReference type="InterPro" id="IPR005171">
    <property type="entry name" value="Cyt_c_oxidase_su4_prok"/>
</dbReference>
<keyword evidence="5 6" id="KW-0472">Membrane</keyword>
<evidence type="ECO:0000256" key="1">
    <source>
        <dbReference type="ARBA" id="ARBA00004651"/>
    </source>
</evidence>
<keyword evidence="3 6" id="KW-0812">Transmembrane</keyword>
<evidence type="ECO:0000256" key="3">
    <source>
        <dbReference type="ARBA" id="ARBA00022692"/>
    </source>
</evidence>
<evidence type="ECO:0000313" key="7">
    <source>
        <dbReference type="EMBL" id="AIL61339.1"/>
    </source>
</evidence>
<reference evidence="7 8" key="1">
    <citation type="submission" date="2014-07" db="EMBL/GenBank/DDBJ databases">
        <authorList>
            <person name="Lee K."/>
            <person name="Lim J.Y."/>
            <person name="Hwang I."/>
        </authorList>
    </citation>
    <scope>NUCLEOTIDE SEQUENCE [LARGE SCALE GENOMIC DNA]</scope>
    <source>
        <strain evidence="7 8">KL28</strain>
    </source>
</reference>
<dbReference type="eggNOG" id="ENOG5033477">
    <property type="taxonomic scope" value="Bacteria"/>
</dbReference>
<name>A0A077FBW3_9PSED</name>
<proteinExistence type="predicted"/>
<dbReference type="Pfam" id="PF03626">
    <property type="entry name" value="COX4_pro"/>
    <property type="match status" value="1"/>
</dbReference>
<comment type="subcellular location">
    <subcellularLocation>
        <location evidence="1">Cell membrane</location>
        <topology evidence="1">Multi-pass membrane protein</topology>
    </subcellularLocation>
</comment>
<dbReference type="Proteomes" id="UP000028931">
    <property type="component" value="Chromosome"/>
</dbReference>
<evidence type="ECO:0000256" key="6">
    <source>
        <dbReference type="SAM" id="Phobius"/>
    </source>
</evidence>
<keyword evidence="4 6" id="KW-1133">Transmembrane helix</keyword>
<evidence type="ECO:0000256" key="4">
    <source>
        <dbReference type="ARBA" id="ARBA00022989"/>
    </source>
</evidence>
<organism evidence="7 8">
    <name type="scientific">Pseudomonas alkylphenolica</name>
    <dbReference type="NCBI Taxonomy" id="237609"/>
    <lineage>
        <taxon>Bacteria</taxon>
        <taxon>Pseudomonadati</taxon>
        <taxon>Pseudomonadota</taxon>
        <taxon>Gammaproteobacteria</taxon>
        <taxon>Pseudomonadales</taxon>
        <taxon>Pseudomonadaceae</taxon>
        <taxon>Pseudomonas</taxon>
    </lineage>
</organism>
<gene>
    <name evidence="7" type="ORF">PSAKL28_21180</name>
</gene>
<dbReference type="AlphaFoldDB" id="A0A077FBW3"/>
<evidence type="ECO:0000313" key="8">
    <source>
        <dbReference type="Proteomes" id="UP000028931"/>
    </source>
</evidence>